<protein>
    <submittedName>
        <fullName evidence="5">Uncharacterized protein</fullName>
    </submittedName>
</protein>
<dbReference type="Proteomes" id="UP000025061">
    <property type="component" value="Unassembled WGS sequence"/>
</dbReference>
<evidence type="ECO:0000256" key="2">
    <source>
        <dbReference type="ARBA" id="ARBA00022803"/>
    </source>
</evidence>
<evidence type="ECO:0000313" key="5">
    <source>
        <dbReference type="EMBL" id="KCZ96032.1"/>
    </source>
</evidence>
<dbReference type="PANTHER" id="PTHR44858">
    <property type="entry name" value="TETRATRICOPEPTIDE REPEAT PROTEIN 6"/>
    <property type="match status" value="1"/>
</dbReference>
<keyword evidence="4" id="KW-0732">Signal</keyword>
<organism evidence="5 6">
    <name type="scientific">Hyphomonas hirschiana VP5</name>
    <dbReference type="NCBI Taxonomy" id="1280951"/>
    <lineage>
        <taxon>Bacteria</taxon>
        <taxon>Pseudomonadati</taxon>
        <taxon>Pseudomonadota</taxon>
        <taxon>Alphaproteobacteria</taxon>
        <taxon>Hyphomonadales</taxon>
        <taxon>Hyphomonadaceae</taxon>
        <taxon>Hyphomonas</taxon>
    </lineage>
</organism>
<dbReference type="SUPFAM" id="SSF48452">
    <property type="entry name" value="TPR-like"/>
    <property type="match status" value="1"/>
</dbReference>
<name>A0A059FZ90_9PROT</name>
<dbReference type="Gene3D" id="1.25.40.10">
    <property type="entry name" value="Tetratricopeptide repeat domain"/>
    <property type="match status" value="1"/>
</dbReference>
<dbReference type="OrthoDB" id="7594766at2"/>
<dbReference type="PROSITE" id="PS50005">
    <property type="entry name" value="TPR"/>
    <property type="match status" value="2"/>
</dbReference>
<gene>
    <name evidence="5" type="ORF">HHI_00095</name>
</gene>
<evidence type="ECO:0000313" key="6">
    <source>
        <dbReference type="Proteomes" id="UP000025061"/>
    </source>
</evidence>
<dbReference type="Pfam" id="PF13181">
    <property type="entry name" value="TPR_8"/>
    <property type="match status" value="1"/>
</dbReference>
<dbReference type="InterPro" id="IPR019734">
    <property type="entry name" value="TPR_rpt"/>
</dbReference>
<feature type="repeat" description="TPR" evidence="3">
    <location>
        <begin position="100"/>
        <end position="133"/>
    </location>
</feature>
<dbReference type="SMART" id="SM00028">
    <property type="entry name" value="TPR"/>
    <property type="match status" value="3"/>
</dbReference>
<comment type="caution">
    <text evidence="5">The sequence shown here is derived from an EMBL/GenBank/DDBJ whole genome shotgun (WGS) entry which is preliminary data.</text>
</comment>
<reference evidence="5 6" key="1">
    <citation type="submission" date="2013-04" db="EMBL/GenBank/DDBJ databases">
        <title>Hyphomonas hirschiana VP5 Genome Sequencing.</title>
        <authorList>
            <person name="Lai Q."/>
            <person name="Shao Z."/>
        </authorList>
    </citation>
    <scope>NUCLEOTIDE SEQUENCE [LARGE SCALE GENOMIC DNA]</scope>
    <source>
        <strain evidence="5 6">VP5</strain>
    </source>
</reference>
<dbReference type="AlphaFoldDB" id="A0A059FZ90"/>
<feature type="repeat" description="TPR" evidence="3">
    <location>
        <begin position="66"/>
        <end position="99"/>
    </location>
</feature>
<keyword evidence="6" id="KW-1185">Reference proteome</keyword>
<dbReference type="PANTHER" id="PTHR44858:SF1">
    <property type="entry name" value="UDP-N-ACETYLGLUCOSAMINE--PEPTIDE N-ACETYLGLUCOSAMINYLTRANSFERASE SPINDLY-RELATED"/>
    <property type="match status" value="1"/>
</dbReference>
<dbReference type="RefSeq" id="WP_011646059.1">
    <property type="nucleotide sequence ID" value="NZ_ARYI01000001.1"/>
</dbReference>
<sequence length="183" mass="19901">MIRTVVFAAVLVALTPAATAQVTVLGGGLAKDCYEAAKYSLLSGPAAEELCSRALAHEALNLSNRAATFTNRGVLRMRQGKLDSALSDYASSKRISPDSGPTWLNEGAAYILQQDYNSALVSLDRAIELESSDLYAAYYNRALARERTGDVEGAYYDFVKSKELNPEYTPTDDQLARFTVETN</sequence>
<dbReference type="InterPro" id="IPR050498">
    <property type="entry name" value="Ycf3"/>
</dbReference>
<accession>A0A059FZ90</accession>
<dbReference type="EMBL" id="ARYI01000001">
    <property type="protein sequence ID" value="KCZ96032.1"/>
    <property type="molecule type" value="Genomic_DNA"/>
</dbReference>
<evidence type="ECO:0000256" key="3">
    <source>
        <dbReference type="PROSITE-ProRule" id="PRU00339"/>
    </source>
</evidence>
<evidence type="ECO:0000256" key="4">
    <source>
        <dbReference type="SAM" id="SignalP"/>
    </source>
</evidence>
<dbReference type="PATRIC" id="fig|1280951.3.peg.19"/>
<dbReference type="InterPro" id="IPR011990">
    <property type="entry name" value="TPR-like_helical_dom_sf"/>
</dbReference>
<feature type="signal peptide" evidence="4">
    <location>
        <begin position="1"/>
        <end position="20"/>
    </location>
</feature>
<proteinExistence type="predicted"/>
<keyword evidence="2 3" id="KW-0802">TPR repeat</keyword>
<keyword evidence="1" id="KW-0677">Repeat</keyword>
<feature type="chain" id="PRO_5001573042" evidence="4">
    <location>
        <begin position="21"/>
        <end position="183"/>
    </location>
</feature>
<evidence type="ECO:0000256" key="1">
    <source>
        <dbReference type="ARBA" id="ARBA00022737"/>
    </source>
</evidence>